<feature type="transmembrane region" description="Helical" evidence="6">
    <location>
        <begin position="238"/>
        <end position="261"/>
    </location>
</feature>
<dbReference type="InterPro" id="IPR017039">
    <property type="entry name" value="Virul_fac_BrkB"/>
</dbReference>
<evidence type="ECO:0000256" key="2">
    <source>
        <dbReference type="ARBA" id="ARBA00022475"/>
    </source>
</evidence>
<dbReference type="PANTHER" id="PTHR30213:SF0">
    <property type="entry name" value="UPF0761 MEMBRANE PROTEIN YIHY"/>
    <property type="match status" value="1"/>
</dbReference>
<keyword evidence="3 6" id="KW-0812">Transmembrane</keyword>
<evidence type="ECO:0000256" key="5">
    <source>
        <dbReference type="ARBA" id="ARBA00023136"/>
    </source>
</evidence>
<protein>
    <submittedName>
        <fullName evidence="7">Ribonuclease BN</fullName>
    </submittedName>
</protein>
<dbReference type="PANTHER" id="PTHR30213">
    <property type="entry name" value="INNER MEMBRANE PROTEIN YHJD"/>
    <property type="match status" value="1"/>
</dbReference>
<evidence type="ECO:0000256" key="3">
    <source>
        <dbReference type="ARBA" id="ARBA00022692"/>
    </source>
</evidence>
<dbReference type="GO" id="GO:0005886">
    <property type="term" value="C:plasma membrane"/>
    <property type="evidence" value="ECO:0007669"/>
    <property type="project" value="UniProtKB-SubCell"/>
</dbReference>
<feature type="transmembrane region" description="Helical" evidence="6">
    <location>
        <begin position="90"/>
        <end position="108"/>
    </location>
</feature>
<keyword evidence="2" id="KW-1003">Cell membrane</keyword>
<dbReference type="NCBIfam" id="TIGR00765">
    <property type="entry name" value="yihY_not_rbn"/>
    <property type="match status" value="1"/>
</dbReference>
<feature type="transmembrane region" description="Helical" evidence="6">
    <location>
        <begin position="203"/>
        <end position="226"/>
    </location>
</feature>
<dbReference type="PIRSF" id="PIRSF035875">
    <property type="entry name" value="RNase_BN"/>
    <property type="match status" value="1"/>
</dbReference>
<feature type="transmembrane region" description="Helical" evidence="6">
    <location>
        <begin position="273"/>
        <end position="294"/>
    </location>
</feature>
<keyword evidence="5 6" id="KW-0472">Membrane</keyword>
<dbReference type="EMBL" id="FMJB01000053">
    <property type="protein sequence ID" value="SCM68148.1"/>
    <property type="molecule type" value="Genomic_DNA"/>
</dbReference>
<comment type="subcellular location">
    <subcellularLocation>
        <location evidence="1">Cell membrane</location>
        <topology evidence="1">Multi-pass membrane protein</topology>
    </subcellularLocation>
</comment>
<keyword evidence="4 6" id="KW-1133">Transmembrane helix</keyword>
<dbReference type="Pfam" id="PF03631">
    <property type="entry name" value="Virul_fac_BrkB"/>
    <property type="match status" value="1"/>
</dbReference>
<dbReference type="Proteomes" id="UP000184085">
    <property type="component" value="Unassembled WGS sequence"/>
</dbReference>
<evidence type="ECO:0000256" key="4">
    <source>
        <dbReference type="ARBA" id="ARBA00022989"/>
    </source>
</evidence>
<accession>A0A1M4N282</accession>
<evidence type="ECO:0000256" key="6">
    <source>
        <dbReference type="SAM" id="Phobius"/>
    </source>
</evidence>
<evidence type="ECO:0000313" key="8">
    <source>
        <dbReference type="Proteomes" id="UP000184085"/>
    </source>
</evidence>
<feature type="transmembrane region" description="Helical" evidence="6">
    <location>
        <begin position="120"/>
        <end position="144"/>
    </location>
</feature>
<feature type="transmembrane region" description="Helical" evidence="6">
    <location>
        <begin position="156"/>
        <end position="183"/>
    </location>
</feature>
<organism evidence="7 8">
    <name type="scientific">Donghicola eburneus</name>
    <dbReference type="NCBI Taxonomy" id="393278"/>
    <lineage>
        <taxon>Bacteria</taxon>
        <taxon>Pseudomonadati</taxon>
        <taxon>Pseudomonadota</taxon>
        <taxon>Alphaproteobacteria</taxon>
        <taxon>Rhodobacterales</taxon>
        <taxon>Roseobacteraceae</taxon>
        <taxon>Donghicola</taxon>
    </lineage>
</organism>
<sequence>MAEREPSEMGRDAVITRGIVTDNPEALLRGSGTRAVWGVLREAGLRLLSDDAFGLAGNVAFRVLLAVFPFLIFTSSLTAFVGTQSMADDLIAFLIAIVPSTLIEPIVSEVRQVMTVQRGGVLSAGILLTVWFAIGGVDGVRVGLNRAYGVRETRAWYVLYPVMALMVVIASLVLVMVGYLLVIAPRAGSWLHILFPGFDPASVTIGFIRYPAAALILVSSLFLAHVVLPARRTRFSSIYPGVLFTVGAWLTLTAAFSFYLANFATYSSYYGGLAGIVAALYFLYLAALVLIFGGEINRALRIRRLARAMRGDG</sequence>
<keyword evidence="8" id="KW-1185">Reference proteome</keyword>
<evidence type="ECO:0000256" key="1">
    <source>
        <dbReference type="ARBA" id="ARBA00004651"/>
    </source>
</evidence>
<dbReference type="RefSeq" id="WP_072706789.1">
    <property type="nucleotide sequence ID" value="NZ_FMJB01000053.1"/>
</dbReference>
<feature type="transmembrane region" description="Helical" evidence="6">
    <location>
        <begin position="59"/>
        <end position="83"/>
    </location>
</feature>
<proteinExistence type="predicted"/>
<evidence type="ECO:0000313" key="7">
    <source>
        <dbReference type="EMBL" id="SCM68148.1"/>
    </source>
</evidence>
<gene>
    <name evidence="7" type="ORF">KARMA_2360</name>
</gene>
<reference evidence="8" key="1">
    <citation type="submission" date="2016-09" db="EMBL/GenBank/DDBJ databases">
        <authorList>
            <person name="Wibberg D."/>
        </authorList>
    </citation>
    <scope>NUCLEOTIDE SEQUENCE [LARGE SCALE GENOMIC DNA]</scope>
</reference>
<dbReference type="AlphaFoldDB" id="A0A1M4N282"/>
<name>A0A1M4N282_9RHOB</name>